<dbReference type="InterPro" id="IPR036909">
    <property type="entry name" value="Cyt_c-like_dom_sf"/>
</dbReference>
<name>A0A0P1ITM6_9RHOB</name>
<dbReference type="EMBL" id="CYUE01000020">
    <property type="protein sequence ID" value="CUK26834.1"/>
    <property type="molecule type" value="Genomic_DNA"/>
</dbReference>
<sequence>MTSRRILTLAAAIAATTGLAQDDALPGEEIYLNNCAACHGVSLDGKGVMAGVMIVKPKDLTRLSRNNDGAFPLFQVIQRIDGRDPLVSHGSPMPVYGDFFEGEDVIIKSDAGQPIATSAPVVALVDYLKAHQK</sequence>
<feature type="chain" id="PRO_5006065607" evidence="5">
    <location>
        <begin position="21"/>
        <end position="133"/>
    </location>
</feature>
<dbReference type="Proteomes" id="UP000051184">
    <property type="component" value="Unassembled WGS sequence"/>
</dbReference>
<keyword evidence="2 4" id="KW-0479">Metal-binding</keyword>
<reference evidence="8" key="1">
    <citation type="submission" date="2015-09" db="EMBL/GenBank/DDBJ databases">
        <authorList>
            <person name="Rodrigo-Torres Lidia"/>
            <person name="Arahal R.David."/>
        </authorList>
    </citation>
    <scope>NUCLEOTIDE SEQUENCE [LARGE SCALE GENOMIC DNA]</scope>
    <source>
        <strain evidence="8">CECT 5114</strain>
    </source>
</reference>
<keyword evidence="8" id="KW-1185">Reference proteome</keyword>
<evidence type="ECO:0000256" key="5">
    <source>
        <dbReference type="SAM" id="SignalP"/>
    </source>
</evidence>
<evidence type="ECO:0000313" key="8">
    <source>
        <dbReference type="Proteomes" id="UP000051184"/>
    </source>
</evidence>
<dbReference type="Gene3D" id="1.10.760.10">
    <property type="entry name" value="Cytochrome c-like domain"/>
    <property type="match status" value="1"/>
</dbReference>
<dbReference type="PROSITE" id="PS51007">
    <property type="entry name" value="CYTC"/>
    <property type="match status" value="1"/>
</dbReference>
<proteinExistence type="predicted"/>
<keyword evidence="1 4" id="KW-0349">Heme</keyword>
<feature type="signal peptide" evidence="5">
    <location>
        <begin position="1"/>
        <end position="20"/>
    </location>
</feature>
<keyword evidence="5" id="KW-0732">Signal</keyword>
<feature type="domain" description="Cytochrome c" evidence="6">
    <location>
        <begin position="22"/>
        <end position="132"/>
    </location>
</feature>
<evidence type="ECO:0000259" key="6">
    <source>
        <dbReference type="PROSITE" id="PS51007"/>
    </source>
</evidence>
<dbReference type="AlphaFoldDB" id="A0A0P1ITM6"/>
<accession>A0A0P1ITM6</accession>
<evidence type="ECO:0000256" key="4">
    <source>
        <dbReference type="PROSITE-ProRule" id="PRU00433"/>
    </source>
</evidence>
<evidence type="ECO:0000313" key="7">
    <source>
        <dbReference type="EMBL" id="CUK26834.1"/>
    </source>
</evidence>
<gene>
    <name evidence="7" type="ORF">TA5114_02652</name>
</gene>
<protein>
    <submittedName>
        <fullName evidence="7">Cytochrome c, mono-and diheme variants</fullName>
    </submittedName>
</protein>
<dbReference type="RefSeq" id="WP_058315835.1">
    <property type="nucleotide sequence ID" value="NZ_CYTO01000009.1"/>
</dbReference>
<dbReference type="SUPFAM" id="SSF46626">
    <property type="entry name" value="Cytochrome c"/>
    <property type="match status" value="1"/>
</dbReference>
<evidence type="ECO:0000256" key="1">
    <source>
        <dbReference type="ARBA" id="ARBA00022617"/>
    </source>
</evidence>
<organism evidence="7 8">
    <name type="scientific">Cognatishimia activa</name>
    <dbReference type="NCBI Taxonomy" id="1715691"/>
    <lineage>
        <taxon>Bacteria</taxon>
        <taxon>Pseudomonadati</taxon>
        <taxon>Pseudomonadota</taxon>
        <taxon>Alphaproteobacteria</taxon>
        <taxon>Rhodobacterales</taxon>
        <taxon>Paracoccaceae</taxon>
        <taxon>Cognatishimia</taxon>
    </lineage>
</organism>
<dbReference type="STRING" id="1715691.TA5113_01481"/>
<evidence type="ECO:0000256" key="2">
    <source>
        <dbReference type="ARBA" id="ARBA00022723"/>
    </source>
</evidence>
<dbReference type="GO" id="GO:0046872">
    <property type="term" value="F:metal ion binding"/>
    <property type="evidence" value="ECO:0007669"/>
    <property type="project" value="UniProtKB-KW"/>
</dbReference>
<dbReference type="OrthoDB" id="335174at2"/>
<dbReference type="GO" id="GO:0009055">
    <property type="term" value="F:electron transfer activity"/>
    <property type="evidence" value="ECO:0007669"/>
    <property type="project" value="InterPro"/>
</dbReference>
<evidence type="ECO:0000256" key="3">
    <source>
        <dbReference type="ARBA" id="ARBA00023004"/>
    </source>
</evidence>
<dbReference type="InterPro" id="IPR009056">
    <property type="entry name" value="Cyt_c-like_dom"/>
</dbReference>
<dbReference type="GO" id="GO:0020037">
    <property type="term" value="F:heme binding"/>
    <property type="evidence" value="ECO:0007669"/>
    <property type="project" value="InterPro"/>
</dbReference>
<dbReference type="Pfam" id="PF00034">
    <property type="entry name" value="Cytochrom_C"/>
    <property type="match status" value="1"/>
</dbReference>
<keyword evidence="3 4" id="KW-0408">Iron</keyword>